<evidence type="ECO:0000313" key="2">
    <source>
        <dbReference type="EMBL" id="CAE7244455.1"/>
    </source>
</evidence>
<reference evidence="2" key="1">
    <citation type="submission" date="2021-02" db="EMBL/GenBank/DDBJ databases">
        <authorList>
            <person name="Dougan E. K."/>
            <person name="Rhodes N."/>
            <person name="Thang M."/>
            <person name="Chan C."/>
        </authorList>
    </citation>
    <scope>NUCLEOTIDE SEQUENCE</scope>
</reference>
<keyword evidence="3" id="KW-1185">Reference proteome</keyword>
<protein>
    <submittedName>
        <fullName evidence="2">Uncharacterized protein</fullName>
    </submittedName>
</protein>
<gene>
    <name evidence="2" type="ORF">SNAT2548_LOCUS11438</name>
</gene>
<organism evidence="2 3">
    <name type="scientific">Symbiodinium natans</name>
    <dbReference type="NCBI Taxonomy" id="878477"/>
    <lineage>
        <taxon>Eukaryota</taxon>
        <taxon>Sar</taxon>
        <taxon>Alveolata</taxon>
        <taxon>Dinophyceae</taxon>
        <taxon>Suessiales</taxon>
        <taxon>Symbiodiniaceae</taxon>
        <taxon>Symbiodinium</taxon>
    </lineage>
</organism>
<dbReference type="Proteomes" id="UP000604046">
    <property type="component" value="Unassembled WGS sequence"/>
</dbReference>
<name>A0A812LHT6_9DINO</name>
<evidence type="ECO:0000313" key="3">
    <source>
        <dbReference type="Proteomes" id="UP000604046"/>
    </source>
</evidence>
<proteinExistence type="predicted"/>
<sequence>MLVVLYFRAKRDWVSGSWVWGGAAREALLAQSRGDRGLLCGPCLGMDCLNIPNISRHFKDTASAVHLPQGSGALTLPAQSRCLQPGSPGLPRCQGSWASEHPPHSTTKQDCNPKLETSNQERCFGGFAASCWCRLLELALPSLWPTAPWPWRGG</sequence>
<dbReference type="EMBL" id="CAJNDS010001024">
    <property type="protein sequence ID" value="CAE7244455.1"/>
    <property type="molecule type" value="Genomic_DNA"/>
</dbReference>
<accession>A0A812LHT6</accession>
<feature type="region of interest" description="Disordered" evidence="1">
    <location>
        <begin position="87"/>
        <end position="112"/>
    </location>
</feature>
<dbReference type="AlphaFoldDB" id="A0A812LHT6"/>
<evidence type="ECO:0000256" key="1">
    <source>
        <dbReference type="SAM" id="MobiDB-lite"/>
    </source>
</evidence>
<comment type="caution">
    <text evidence="2">The sequence shown here is derived from an EMBL/GenBank/DDBJ whole genome shotgun (WGS) entry which is preliminary data.</text>
</comment>